<dbReference type="GO" id="GO:0000981">
    <property type="term" value="F:DNA-binding transcription factor activity, RNA polymerase II-specific"/>
    <property type="evidence" value="ECO:0007669"/>
    <property type="project" value="TreeGrafter"/>
</dbReference>
<keyword evidence="7" id="KW-0238">DNA-binding</keyword>
<keyword evidence="3" id="KW-0677">Repeat</keyword>
<keyword evidence="6" id="KW-0805">Transcription regulation</keyword>
<reference evidence="14" key="2">
    <citation type="submission" date="2025-08" db="UniProtKB">
        <authorList>
            <consortium name="Ensembl"/>
        </authorList>
    </citation>
    <scope>IDENTIFICATION</scope>
</reference>
<dbReference type="GO" id="GO:0045766">
    <property type="term" value="P:positive regulation of angiogenesis"/>
    <property type="evidence" value="ECO:0007669"/>
    <property type="project" value="TreeGrafter"/>
</dbReference>
<keyword evidence="9" id="KW-0804">Transcription</keyword>
<dbReference type="PROSITE" id="PS00344">
    <property type="entry name" value="GATA_ZN_FINGER_1"/>
    <property type="match status" value="2"/>
</dbReference>
<feature type="region of interest" description="Disordered" evidence="12">
    <location>
        <begin position="1"/>
        <end position="164"/>
    </location>
</feature>
<feature type="compositionally biased region" description="Low complexity" evidence="12">
    <location>
        <begin position="525"/>
        <end position="544"/>
    </location>
</feature>
<evidence type="ECO:0000256" key="5">
    <source>
        <dbReference type="ARBA" id="ARBA00022833"/>
    </source>
</evidence>
<evidence type="ECO:0000256" key="7">
    <source>
        <dbReference type="ARBA" id="ARBA00023125"/>
    </source>
</evidence>
<feature type="compositionally biased region" description="Polar residues" evidence="12">
    <location>
        <begin position="208"/>
        <end position="217"/>
    </location>
</feature>
<keyword evidence="4 11" id="KW-0863">Zinc-finger</keyword>
<reference evidence="14" key="1">
    <citation type="submission" date="2019-03" db="EMBL/GenBank/DDBJ databases">
        <title>Genome sequencing and reference-guided assembly of Black Bengal Goat (Capra hircus).</title>
        <authorList>
            <person name="Siddiki A.Z."/>
            <person name="Baten A."/>
            <person name="Billah M."/>
            <person name="Alam M.A.U."/>
            <person name="Shawrob K.S.M."/>
            <person name="Saha S."/>
            <person name="Chowdhury M."/>
            <person name="Rahman A.H."/>
            <person name="Stear M."/>
            <person name="Miah G."/>
            <person name="Das G.B."/>
            <person name="Hossain M.M."/>
            <person name="Kumkum M."/>
            <person name="Islam M.S."/>
            <person name="Mollah A.M."/>
            <person name="Ahsan A."/>
            <person name="Tusar F."/>
            <person name="Khan M.K.I."/>
        </authorList>
    </citation>
    <scope>NUCLEOTIDE SEQUENCE [LARGE SCALE GENOMIC DNA]</scope>
</reference>
<evidence type="ECO:0000256" key="1">
    <source>
        <dbReference type="ARBA" id="ARBA00004123"/>
    </source>
</evidence>
<dbReference type="PRINTS" id="PR00619">
    <property type="entry name" value="GATAZNFINGER"/>
</dbReference>
<feature type="compositionally biased region" description="Low complexity" evidence="12">
    <location>
        <begin position="38"/>
        <end position="60"/>
    </location>
</feature>
<feature type="region of interest" description="Disordered" evidence="12">
    <location>
        <begin position="206"/>
        <end position="226"/>
    </location>
</feature>
<feature type="domain" description="GATA-type" evidence="13">
    <location>
        <begin position="630"/>
        <end position="684"/>
    </location>
</feature>
<dbReference type="GO" id="GO:1902895">
    <property type="term" value="P:positive regulation of miRNA transcription"/>
    <property type="evidence" value="ECO:0007669"/>
    <property type="project" value="TreeGrafter"/>
</dbReference>
<keyword evidence="10" id="KW-0539">Nucleus</keyword>
<dbReference type="CDD" id="cd00202">
    <property type="entry name" value="ZnF_GATA"/>
    <property type="match status" value="2"/>
</dbReference>
<dbReference type="InterPro" id="IPR000679">
    <property type="entry name" value="Znf_GATA"/>
</dbReference>
<dbReference type="AlphaFoldDB" id="A0A8C2RVF4"/>
<keyword evidence="8" id="KW-0010">Activator</keyword>
<evidence type="ECO:0000256" key="12">
    <source>
        <dbReference type="SAM" id="MobiDB-lite"/>
    </source>
</evidence>
<feature type="compositionally biased region" description="Basic and acidic residues" evidence="12">
    <location>
        <begin position="847"/>
        <end position="858"/>
    </location>
</feature>
<feature type="compositionally biased region" description="Low complexity" evidence="12">
    <location>
        <begin position="105"/>
        <end position="124"/>
    </location>
</feature>
<evidence type="ECO:0000256" key="8">
    <source>
        <dbReference type="ARBA" id="ARBA00023159"/>
    </source>
</evidence>
<evidence type="ECO:0000256" key="11">
    <source>
        <dbReference type="PROSITE-ProRule" id="PRU00094"/>
    </source>
</evidence>
<evidence type="ECO:0000256" key="2">
    <source>
        <dbReference type="ARBA" id="ARBA00022723"/>
    </source>
</evidence>
<evidence type="ECO:0000256" key="9">
    <source>
        <dbReference type="ARBA" id="ARBA00023163"/>
    </source>
</evidence>
<feature type="domain" description="GATA-type" evidence="13">
    <location>
        <begin position="684"/>
        <end position="737"/>
    </location>
</feature>
<dbReference type="Ensembl" id="ENSCHIT00010047088.1">
    <property type="protein sequence ID" value="ENSCHIP00010033483.1"/>
    <property type="gene ID" value="ENSCHIG00010024913.1"/>
</dbReference>
<feature type="region of interest" description="Disordered" evidence="12">
    <location>
        <begin position="256"/>
        <end position="282"/>
    </location>
</feature>
<dbReference type="FunFam" id="3.30.50.10:FF:000001">
    <property type="entry name" value="GATA transcription factor (GATAd)"/>
    <property type="match status" value="1"/>
</dbReference>
<organism evidence="14">
    <name type="scientific">Capra hircus</name>
    <name type="common">Goat</name>
    <dbReference type="NCBI Taxonomy" id="9925"/>
    <lineage>
        <taxon>Eukaryota</taxon>
        <taxon>Metazoa</taxon>
        <taxon>Chordata</taxon>
        <taxon>Craniata</taxon>
        <taxon>Vertebrata</taxon>
        <taxon>Euteleostomi</taxon>
        <taxon>Mammalia</taxon>
        <taxon>Eutheria</taxon>
        <taxon>Laurasiatheria</taxon>
        <taxon>Artiodactyla</taxon>
        <taxon>Ruminantia</taxon>
        <taxon>Pecora</taxon>
        <taxon>Bovidae</taxon>
        <taxon>Caprinae</taxon>
        <taxon>Capra</taxon>
    </lineage>
</organism>
<keyword evidence="2" id="KW-0479">Metal-binding</keyword>
<dbReference type="InterPro" id="IPR039355">
    <property type="entry name" value="Transcription_factor_GATA"/>
</dbReference>
<feature type="compositionally biased region" description="Pro residues" evidence="12">
    <location>
        <begin position="272"/>
        <end position="282"/>
    </location>
</feature>
<dbReference type="SUPFAM" id="SSF57716">
    <property type="entry name" value="Glucocorticoid receptor-like (DNA-binding domain)"/>
    <property type="match status" value="2"/>
</dbReference>
<dbReference type="PROSITE" id="PS50114">
    <property type="entry name" value="GATA_ZN_FINGER_2"/>
    <property type="match status" value="2"/>
</dbReference>
<dbReference type="GO" id="GO:0045165">
    <property type="term" value="P:cell fate commitment"/>
    <property type="evidence" value="ECO:0007669"/>
    <property type="project" value="TreeGrafter"/>
</dbReference>
<dbReference type="GO" id="GO:0000122">
    <property type="term" value="P:negative regulation of transcription by RNA polymerase II"/>
    <property type="evidence" value="ECO:0007669"/>
    <property type="project" value="TreeGrafter"/>
</dbReference>
<evidence type="ECO:0000256" key="3">
    <source>
        <dbReference type="ARBA" id="ARBA00022737"/>
    </source>
</evidence>
<evidence type="ECO:0000256" key="10">
    <source>
        <dbReference type="ARBA" id="ARBA00023242"/>
    </source>
</evidence>
<evidence type="ECO:0000256" key="6">
    <source>
        <dbReference type="ARBA" id="ARBA00023015"/>
    </source>
</evidence>
<keyword evidence="5" id="KW-0862">Zinc</keyword>
<accession>A0A8C2RVF4</accession>
<feature type="region of interest" description="Disordered" evidence="12">
    <location>
        <begin position="483"/>
        <end position="553"/>
    </location>
</feature>
<dbReference type="GO" id="GO:0008270">
    <property type="term" value="F:zinc ion binding"/>
    <property type="evidence" value="ECO:0007669"/>
    <property type="project" value="UniProtKB-KW"/>
</dbReference>
<evidence type="ECO:0000259" key="13">
    <source>
        <dbReference type="PROSITE" id="PS50114"/>
    </source>
</evidence>
<dbReference type="GO" id="GO:0005634">
    <property type="term" value="C:nucleus"/>
    <property type="evidence" value="ECO:0007669"/>
    <property type="project" value="UniProtKB-SubCell"/>
</dbReference>
<dbReference type="PANTHER" id="PTHR10071:SF149">
    <property type="entry name" value="ENDOTHELIAL TRANSCRIPTION FACTOR GATA-2"/>
    <property type="match status" value="1"/>
</dbReference>
<dbReference type="Gene3D" id="3.30.50.10">
    <property type="entry name" value="Erythroid Transcription Factor GATA-1, subunit A"/>
    <property type="match status" value="2"/>
</dbReference>
<name>A0A8C2RVF4_CAPHI</name>
<proteinExistence type="predicted"/>
<dbReference type="PANTHER" id="PTHR10071">
    <property type="entry name" value="TRANSCRIPTION FACTOR GATA FAMILY MEMBER"/>
    <property type="match status" value="1"/>
</dbReference>
<dbReference type="InterPro" id="IPR013088">
    <property type="entry name" value="Znf_NHR/GATA"/>
</dbReference>
<dbReference type="SMART" id="SM00401">
    <property type="entry name" value="ZnF_GATA"/>
    <property type="match status" value="2"/>
</dbReference>
<evidence type="ECO:0000256" key="4">
    <source>
        <dbReference type="ARBA" id="ARBA00022771"/>
    </source>
</evidence>
<evidence type="ECO:0000313" key="14">
    <source>
        <dbReference type="Ensembl" id="ENSCHIP00010033483.1"/>
    </source>
</evidence>
<sequence length="1021" mass="106186">MSRKLQAGRRNRRTERPGPGQAARVSGARAGRRRGHSPARAGSRGSAIRVSSSRSRPRCALPGERRPPLPRSGVPRSQGPARPGAGGAAAARADGSPRARDARVPSAQASAPLSPLLLYLRQGLGQKGPGERRGRGRSPGAARAGLGGGDGGMPAEPGLAWCPPSRGDRGLSSLLRLLKSSFPGESGDVRAPASRWRGCPAGEAASSYPITDCQSRRPSPRLPGVAGTPALPPAAGPPSIPLGVYPRGPWAQRGERGWRTSVTPRYPRTCSRPPPQFPFPDPLPGRLGLPSVQWERAKTAARGAGFTHGCIPGLDVCGEQFQVAEARRYRLRADPAPPPPVMEVAPEQPRWMAHPAVLNAQHPESHHPGLPHNYMEPAQLLPPDEVDVFFNHLDSQGNPYYANPAHARARVSYSPAHARLTGGQMCRPHLLHSPGLPWLDGGKAALSAAAAHHHNPWTVSPFSKTPLHPSAAGGPGGPLSVYPGAGAGGGGGGGSVASLTPTAAHSGTHLFGFPPTPPKEVSPDPSTTGATSPASSSAGGSAAPRGDDKDGIKYQVPLGESMKMEGGSPLRPSLATMGTQPATHHPIPTYPSYVPAAAHDYSSGLFHPGGFLGGPASSFTPKQRSKARSCSEGRECVNCGATATPLWRRDGTGHYLCNACGLYHKMNGQNRPLIKPKRRLSAARRAGTCCANCQTTTTTLWRRNANGDPVCNACGLYYKLHNVSRAPPLPGDPLRAAGSGLGCQPQRGLAWEASARRASHEGGGLLEDAPHGRASLLRSRAYRGWASAGSVGGGSGLPAPFLAGSVGRPWRPMGLAEGPPGQAGAVVWPGGELQPLKALHGPPGEQASDHEEGRHPDPEPEDVQQVQEEQEGGRVLRGAVPVCAGQGLPLQRRRPGGAHGACGPPATLQPLRTHPAHPDAHPPLLQPLLRPPPPVQHGDRHGLGTAPRTDGRTPGTALPGRGGPSAQLAGPPRDRGPCPPSWTRVASPEGALAATVKQLPSRPGHTQAGVSTEDCKREGQL</sequence>
<comment type="subcellular location">
    <subcellularLocation>
        <location evidence="1">Nucleus</location>
    </subcellularLocation>
</comment>
<protein>
    <recommendedName>
        <fullName evidence="13">GATA-type domain-containing protein</fullName>
    </recommendedName>
</protein>
<feature type="region of interest" description="Disordered" evidence="12">
    <location>
        <begin position="833"/>
        <end position="1021"/>
    </location>
</feature>
<feature type="compositionally biased region" description="Low complexity" evidence="12">
    <location>
        <begin position="79"/>
        <end position="94"/>
    </location>
</feature>
<dbReference type="GO" id="GO:0045944">
    <property type="term" value="P:positive regulation of transcription by RNA polymerase II"/>
    <property type="evidence" value="ECO:0007669"/>
    <property type="project" value="TreeGrafter"/>
</dbReference>
<dbReference type="Pfam" id="PF00320">
    <property type="entry name" value="GATA"/>
    <property type="match status" value="2"/>
</dbReference>
<feature type="compositionally biased region" description="Gly residues" evidence="12">
    <location>
        <begin position="485"/>
        <end position="495"/>
    </location>
</feature>
<feature type="compositionally biased region" description="Basic residues" evidence="12">
    <location>
        <begin position="1"/>
        <end position="13"/>
    </location>
</feature>
<dbReference type="GO" id="GO:0000978">
    <property type="term" value="F:RNA polymerase II cis-regulatory region sequence-specific DNA binding"/>
    <property type="evidence" value="ECO:0007669"/>
    <property type="project" value="TreeGrafter"/>
</dbReference>